<dbReference type="EMBL" id="NBSH01000004">
    <property type="protein sequence ID" value="ORX38393.1"/>
    <property type="molecule type" value="Genomic_DNA"/>
</dbReference>
<evidence type="ECO:0000313" key="5">
    <source>
        <dbReference type="Proteomes" id="UP000193218"/>
    </source>
</evidence>
<comment type="caution">
    <text evidence="4">The sequence shown here is derived from an EMBL/GenBank/DDBJ whole genome shotgun (WGS) entry which is preliminary data.</text>
</comment>
<keyword evidence="2" id="KW-0732">Signal</keyword>
<protein>
    <recommendedName>
        <fullName evidence="3">Polysaccharide lyase 14 domain-containing protein</fullName>
    </recommendedName>
</protein>
<feature type="domain" description="Polysaccharide lyase 14" evidence="3">
    <location>
        <begin position="145"/>
        <end position="353"/>
    </location>
</feature>
<sequence>MRRSTSLYTLGLLIASTSSSFATTIEQLVEQWSVTEGNFTFPMPSQSLMKREDAASYLYSAWDLSGRISWGTSDISFVSDPAGSSNSTNARRQVASTTTTSYTHHHHSSSSVLSPSSTAAAASETSSSASSSTSSSSTSSSSSSSSGDTVLRIEYPQGSYSNNTGGTQFNANPLNGTFERMILAYDIYFSSDYQWVQGGKLPGLKGGPETFGCSGGSETDGTGCFSTRLMWRTNGMGEVYAYIPTMSIKNFCSDTGIICNSDYGTSLDRGSFSFVSGQWQTIYLVVVLNEVGVANGVVQLYYNGVQAMNFQNLELRSASSLAGINGMFFSTFFGGSDSTWATPTEQFTYFKNIQLYAGSGESTASGQKIGSASSISSRFSMLPVVTAVVAGCFLTLFL</sequence>
<dbReference type="PANTHER" id="PTHR40124">
    <property type="match status" value="1"/>
</dbReference>
<dbReference type="Proteomes" id="UP000193218">
    <property type="component" value="Unassembled WGS sequence"/>
</dbReference>
<dbReference type="AlphaFoldDB" id="A0A1Y1UK09"/>
<evidence type="ECO:0000256" key="1">
    <source>
        <dbReference type="SAM" id="MobiDB-lite"/>
    </source>
</evidence>
<dbReference type="GeneID" id="33559853"/>
<accession>A0A1Y1UK09</accession>
<gene>
    <name evidence="4" type="ORF">BD324DRAFT_649765</name>
</gene>
<dbReference type="PANTHER" id="PTHR40124:SF1">
    <property type="entry name" value="DISAGGREGATASE RELATED REPEAT PROTEIN"/>
    <property type="match status" value="1"/>
</dbReference>
<dbReference type="InParanoid" id="A0A1Y1UK09"/>
<dbReference type="InterPro" id="IPR048958">
    <property type="entry name" value="Polysacc_lyase_14"/>
</dbReference>
<feature type="compositionally biased region" description="Polar residues" evidence="1">
    <location>
        <begin position="81"/>
        <end position="91"/>
    </location>
</feature>
<evidence type="ECO:0000259" key="3">
    <source>
        <dbReference type="Pfam" id="PF21294"/>
    </source>
</evidence>
<dbReference type="OrthoDB" id="2395160at2759"/>
<evidence type="ECO:0000256" key="2">
    <source>
        <dbReference type="SAM" id="SignalP"/>
    </source>
</evidence>
<dbReference type="Pfam" id="PF21294">
    <property type="entry name" value="Polysacc_lyase_14"/>
    <property type="match status" value="1"/>
</dbReference>
<dbReference type="STRING" id="4999.A0A1Y1UK09"/>
<feature type="compositionally biased region" description="Low complexity" evidence="1">
    <location>
        <begin position="109"/>
        <end position="146"/>
    </location>
</feature>
<organism evidence="4 5">
    <name type="scientific">Kockovaella imperatae</name>
    <dbReference type="NCBI Taxonomy" id="4999"/>
    <lineage>
        <taxon>Eukaryota</taxon>
        <taxon>Fungi</taxon>
        <taxon>Dikarya</taxon>
        <taxon>Basidiomycota</taxon>
        <taxon>Agaricomycotina</taxon>
        <taxon>Tremellomycetes</taxon>
        <taxon>Tremellales</taxon>
        <taxon>Cuniculitremaceae</taxon>
        <taxon>Kockovaella</taxon>
    </lineage>
</organism>
<feature type="region of interest" description="Disordered" evidence="1">
    <location>
        <begin position="81"/>
        <end position="149"/>
    </location>
</feature>
<dbReference type="Gene3D" id="2.60.120.200">
    <property type="match status" value="1"/>
</dbReference>
<proteinExistence type="predicted"/>
<keyword evidence="5" id="KW-1185">Reference proteome</keyword>
<feature type="chain" id="PRO_5011988061" description="Polysaccharide lyase 14 domain-containing protein" evidence="2">
    <location>
        <begin position="23"/>
        <end position="398"/>
    </location>
</feature>
<dbReference type="RefSeq" id="XP_021872315.1">
    <property type="nucleotide sequence ID" value="XM_022018044.1"/>
</dbReference>
<reference evidence="4 5" key="1">
    <citation type="submission" date="2017-03" db="EMBL/GenBank/DDBJ databases">
        <title>Widespread Adenine N6-methylation of Active Genes in Fungi.</title>
        <authorList>
            <consortium name="DOE Joint Genome Institute"/>
            <person name="Mondo S.J."/>
            <person name="Dannebaum R.O."/>
            <person name="Kuo R.C."/>
            <person name="Louie K.B."/>
            <person name="Bewick A.J."/>
            <person name="Labutti K."/>
            <person name="Haridas S."/>
            <person name="Kuo A."/>
            <person name="Salamov A."/>
            <person name="Ahrendt S.R."/>
            <person name="Lau R."/>
            <person name="Bowen B.P."/>
            <person name="Lipzen A."/>
            <person name="Sullivan W."/>
            <person name="Andreopoulos W.B."/>
            <person name="Clum A."/>
            <person name="Lindquist E."/>
            <person name="Daum C."/>
            <person name="Northen T.R."/>
            <person name="Ramamoorthy G."/>
            <person name="Schmitz R.J."/>
            <person name="Gryganskyi A."/>
            <person name="Culley D."/>
            <person name="Magnuson J."/>
            <person name="James T.Y."/>
            <person name="O'Malley M.A."/>
            <person name="Stajich J.E."/>
            <person name="Spatafora J.W."/>
            <person name="Visel A."/>
            <person name="Grigoriev I.V."/>
        </authorList>
    </citation>
    <scope>NUCLEOTIDE SEQUENCE [LARGE SCALE GENOMIC DNA]</scope>
    <source>
        <strain evidence="4 5">NRRL Y-17943</strain>
    </source>
</reference>
<evidence type="ECO:0000313" key="4">
    <source>
        <dbReference type="EMBL" id="ORX38393.1"/>
    </source>
</evidence>
<name>A0A1Y1UK09_9TREE</name>
<feature type="signal peptide" evidence="2">
    <location>
        <begin position="1"/>
        <end position="22"/>
    </location>
</feature>